<dbReference type="EMBL" id="QKLW01000001">
    <property type="protein sequence ID" value="PYF84619.1"/>
    <property type="molecule type" value="Genomic_DNA"/>
</dbReference>
<comment type="caution">
    <text evidence="1">The sequence shown here is derived from an EMBL/GenBank/DDBJ whole genome shotgun (WGS) entry which is preliminary data.</text>
</comment>
<proteinExistence type="predicted"/>
<organism evidence="1 2">
    <name type="scientific">Marinomonas alcarazii</name>
    <dbReference type="NCBI Taxonomy" id="491949"/>
    <lineage>
        <taxon>Bacteria</taxon>
        <taxon>Pseudomonadati</taxon>
        <taxon>Pseudomonadota</taxon>
        <taxon>Gammaproteobacteria</taxon>
        <taxon>Oceanospirillales</taxon>
        <taxon>Oceanospirillaceae</taxon>
        <taxon>Marinomonas</taxon>
    </lineage>
</organism>
<evidence type="ECO:0008006" key="3">
    <source>
        <dbReference type="Google" id="ProtNLM"/>
    </source>
</evidence>
<gene>
    <name evidence="1" type="ORF">DFP75_101658</name>
</gene>
<sequence>MRRKIDEVDKWRPFIDSNGQTYDLSHLDAHEATYSDIINGKKETYTFMVSYSFHCFAKDYPHQTEAEKADLMYHTLKESRPFCFVRYELSKKYLRQIVDAFGDKKTRIGHAGYGSYASVTINTEEKGQIIYFVPFKMYREKKLMRIHITSAYPEDVMPKLDKVNFFNIAKNLKLGKPLPKPHK</sequence>
<dbReference type="AlphaFoldDB" id="A0A318VLP9"/>
<keyword evidence="2" id="KW-1185">Reference proteome</keyword>
<reference evidence="1 2" key="1">
    <citation type="submission" date="2018-06" db="EMBL/GenBank/DDBJ databases">
        <title>Genomic Encyclopedia of Type Strains, Phase III (KMG-III): the genomes of soil and plant-associated and newly described type strains.</title>
        <authorList>
            <person name="Whitman W."/>
        </authorList>
    </citation>
    <scope>NUCLEOTIDE SEQUENCE [LARGE SCALE GENOMIC DNA]</scope>
    <source>
        <strain evidence="1 2">CECT 7730</strain>
    </source>
</reference>
<evidence type="ECO:0000313" key="1">
    <source>
        <dbReference type="EMBL" id="PYF84619.1"/>
    </source>
</evidence>
<protein>
    <recommendedName>
        <fullName evidence="3">Stationary phase growth adaptation protein</fullName>
    </recommendedName>
</protein>
<dbReference type="Proteomes" id="UP000247551">
    <property type="component" value="Unassembled WGS sequence"/>
</dbReference>
<dbReference type="RefSeq" id="WP_110572178.1">
    <property type="nucleotide sequence ID" value="NZ_QKLW01000001.1"/>
</dbReference>
<name>A0A318VLP9_9GAMM</name>
<evidence type="ECO:0000313" key="2">
    <source>
        <dbReference type="Proteomes" id="UP000247551"/>
    </source>
</evidence>
<accession>A0A318VLP9</accession>